<sequence length="60" mass="6273">KTASGDLVDESALDRSLNCVNWLETFAVGNTMKPLILSASSQATTPAGKSSCSEQTRGVK</sequence>
<evidence type="ECO:0000313" key="2">
    <source>
        <dbReference type="EMBL" id="CAG5133334.1"/>
    </source>
</evidence>
<name>A0A8S3ZWV1_9EUPU</name>
<feature type="non-terminal residue" evidence="2">
    <location>
        <position position="60"/>
    </location>
</feature>
<dbReference type="Proteomes" id="UP000678393">
    <property type="component" value="Unassembled WGS sequence"/>
</dbReference>
<proteinExistence type="predicted"/>
<evidence type="ECO:0000313" key="3">
    <source>
        <dbReference type="Proteomes" id="UP000678393"/>
    </source>
</evidence>
<comment type="caution">
    <text evidence="2">The sequence shown here is derived from an EMBL/GenBank/DDBJ whole genome shotgun (WGS) entry which is preliminary data.</text>
</comment>
<gene>
    <name evidence="2" type="ORF">CUNI_LOCUS18892</name>
</gene>
<evidence type="ECO:0000256" key="1">
    <source>
        <dbReference type="SAM" id="MobiDB-lite"/>
    </source>
</evidence>
<dbReference type="EMBL" id="CAJHNH020006112">
    <property type="protein sequence ID" value="CAG5133334.1"/>
    <property type="molecule type" value="Genomic_DNA"/>
</dbReference>
<reference evidence="2" key="1">
    <citation type="submission" date="2021-04" db="EMBL/GenBank/DDBJ databases">
        <authorList>
            <consortium name="Molecular Ecology Group"/>
        </authorList>
    </citation>
    <scope>NUCLEOTIDE SEQUENCE</scope>
</reference>
<dbReference type="AlphaFoldDB" id="A0A8S3ZWV1"/>
<feature type="non-terminal residue" evidence="2">
    <location>
        <position position="1"/>
    </location>
</feature>
<keyword evidence="3" id="KW-1185">Reference proteome</keyword>
<organism evidence="2 3">
    <name type="scientific">Candidula unifasciata</name>
    <dbReference type="NCBI Taxonomy" id="100452"/>
    <lineage>
        <taxon>Eukaryota</taxon>
        <taxon>Metazoa</taxon>
        <taxon>Spiralia</taxon>
        <taxon>Lophotrochozoa</taxon>
        <taxon>Mollusca</taxon>
        <taxon>Gastropoda</taxon>
        <taxon>Heterobranchia</taxon>
        <taxon>Euthyneura</taxon>
        <taxon>Panpulmonata</taxon>
        <taxon>Eupulmonata</taxon>
        <taxon>Stylommatophora</taxon>
        <taxon>Helicina</taxon>
        <taxon>Helicoidea</taxon>
        <taxon>Geomitridae</taxon>
        <taxon>Candidula</taxon>
    </lineage>
</organism>
<accession>A0A8S3ZWV1</accession>
<protein>
    <submittedName>
        <fullName evidence="2">Uncharacterized protein</fullName>
    </submittedName>
</protein>
<feature type="region of interest" description="Disordered" evidence="1">
    <location>
        <begin position="40"/>
        <end position="60"/>
    </location>
</feature>